<dbReference type="AlphaFoldDB" id="A0A2S6HGY5"/>
<reference evidence="3 4" key="1">
    <citation type="submission" date="2018-02" db="EMBL/GenBank/DDBJ databases">
        <title>Subsurface microbial communities from deep shales in Ohio and West Virginia, USA.</title>
        <authorList>
            <person name="Wrighton K."/>
        </authorList>
    </citation>
    <scope>NUCLEOTIDE SEQUENCE [LARGE SCALE GENOMIC DNA]</scope>
    <source>
        <strain evidence="3 4">OWC-DMM</strain>
    </source>
</reference>
<dbReference type="PANTHER" id="PTHR38591">
    <property type="entry name" value="HYDROLASE"/>
    <property type="match status" value="1"/>
</dbReference>
<accession>A0A2S6HGY5</accession>
<dbReference type="Gene3D" id="2.40.370.10">
    <property type="entry name" value="AttH-like domain"/>
    <property type="match status" value="2"/>
</dbReference>
<dbReference type="PANTHER" id="PTHR38591:SF1">
    <property type="entry name" value="BLL1000 PROTEIN"/>
    <property type="match status" value="1"/>
</dbReference>
<dbReference type="EMBL" id="PTIZ01000003">
    <property type="protein sequence ID" value="PPK76737.1"/>
    <property type="molecule type" value="Genomic_DNA"/>
</dbReference>
<dbReference type="RefSeq" id="WP_104428393.1">
    <property type="nucleotide sequence ID" value="NZ_PTIZ01000003.1"/>
</dbReference>
<keyword evidence="1" id="KW-0812">Transmembrane</keyword>
<organism evidence="3 4">
    <name type="scientific">Methylobacter tundripaludum</name>
    <dbReference type="NCBI Taxonomy" id="173365"/>
    <lineage>
        <taxon>Bacteria</taxon>
        <taxon>Pseudomonadati</taxon>
        <taxon>Pseudomonadota</taxon>
        <taxon>Gammaproteobacteria</taxon>
        <taxon>Methylococcales</taxon>
        <taxon>Methylococcaceae</taxon>
        <taxon>Methylobacter</taxon>
    </lineage>
</organism>
<dbReference type="SUPFAM" id="SSF159245">
    <property type="entry name" value="AttH-like"/>
    <property type="match status" value="1"/>
</dbReference>
<proteinExistence type="predicted"/>
<keyword evidence="1" id="KW-0472">Membrane</keyword>
<protein>
    <submittedName>
        <fullName evidence="3">Putative secreted hydrolase</fullName>
    </submittedName>
</protein>
<dbReference type="Pfam" id="PF07143">
    <property type="entry name" value="CrtC"/>
    <property type="match status" value="1"/>
</dbReference>
<evidence type="ECO:0000259" key="2">
    <source>
        <dbReference type="Pfam" id="PF07143"/>
    </source>
</evidence>
<dbReference type="Pfam" id="PF17186">
    <property type="entry name" value="Lipocalin_9"/>
    <property type="match status" value="1"/>
</dbReference>
<evidence type="ECO:0000313" key="3">
    <source>
        <dbReference type="EMBL" id="PPK76737.1"/>
    </source>
</evidence>
<dbReference type="GO" id="GO:0016787">
    <property type="term" value="F:hydrolase activity"/>
    <property type="evidence" value="ECO:0007669"/>
    <property type="project" value="UniProtKB-KW"/>
</dbReference>
<sequence length="393" mass="44887">MKGQRIFLGLVILLVILAVIVWWRPSMFPSDIELVADQSFSKTAAQKDRSFSDLLSEDDADFAKALKPRQFSFPSDHGTHNPYRTEWWYFTGNLENSDGRKFGYELTFFRFALSAKPHSSRSVWRNNQLYMAHLTLTDVKEDRFYTDERFSRAGNELAGAADNKYHVWLYDWSATAQGKVDFPLRLRAKSDEFAIDLLLNTQKNLVLQGEQGLSRKSAESGNASYYYSYTRLPTLGTLSIAGINQSVTGNSWMDREWSTSSLSKEQSGWDWFALQFSDNSELMFYRLRRKDGQQDNNSAGSLVLADSTKVPLQVQDVTIKTLDTWRSPHSKVNYPSQWRLSVPSQKLEVDIVPLINDQELNVSFRYWEGAVTITGTKDGKTISGQGYVELVGY</sequence>
<comment type="caution">
    <text evidence="3">The sequence shown here is derived from an EMBL/GenBank/DDBJ whole genome shotgun (WGS) entry which is preliminary data.</text>
</comment>
<dbReference type="Proteomes" id="UP000240010">
    <property type="component" value="Unassembled WGS sequence"/>
</dbReference>
<keyword evidence="3" id="KW-0378">Hydrolase</keyword>
<gene>
    <name evidence="3" type="ORF">B0F87_103344</name>
</gene>
<dbReference type="InterPro" id="IPR010791">
    <property type="entry name" value="AttH_dom"/>
</dbReference>
<feature type="domain" description="AttH" evidence="2">
    <location>
        <begin position="85"/>
        <end position="259"/>
    </location>
</feature>
<keyword evidence="1" id="KW-1133">Transmembrane helix</keyword>
<dbReference type="InterPro" id="IPR023374">
    <property type="entry name" value="AttH-like_dom_sf"/>
</dbReference>
<evidence type="ECO:0000313" key="4">
    <source>
        <dbReference type="Proteomes" id="UP000240010"/>
    </source>
</evidence>
<feature type="transmembrane region" description="Helical" evidence="1">
    <location>
        <begin position="6"/>
        <end position="23"/>
    </location>
</feature>
<evidence type="ECO:0000256" key="1">
    <source>
        <dbReference type="SAM" id="Phobius"/>
    </source>
</evidence>
<name>A0A2S6HGY5_9GAMM</name>